<dbReference type="InterPro" id="IPR002725">
    <property type="entry name" value="YgjP-like_metallopeptidase"/>
</dbReference>
<dbReference type="PANTHER" id="PTHR30195:SF15">
    <property type="entry name" value="TYPE I RESTRICTION ENZYME HINDI ENDONUCLEASE SUBUNIT"/>
    <property type="match status" value="1"/>
</dbReference>
<gene>
    <name evidence="13" type="ORF">A4X03_0g6860</name>
</gene>
<evidence type="ECO:0000256" key="3">
    <source>
        <dbReference type="ARBA" id="ARBA00012654"/>
    </source>
</evidence>
<keyword evidence="10" id="KW-0238">DNA-binding</keyword>
<keyword evidence="11" id="KW-0175">Coiled coil</keyword>
<dbReference type="InterPro" id="IPR040980">
    <property type="entry name" value="SWI2_SNF2"/>
</dbReference>
<dbReference type="PROSITE" id="PS51192">
    <property type="entry name" value="HELICASE_ATP_BIND_1"/>
    <property type="match status" value="1"/>
</dbReference>
<sequence length="1630" mass="183969">MPRHFRLREGETQRSDQPLLPQKVIREAVVNALMHRDYQVNQPTLVVRYSNRLEIRNAGYSLKPTALLGEMGSQLRNPIIAAVLYDLDFAETKGTGIRTMRRLLQELGLTAPVFSSHQLENQFTAIYLLHQLLGEQQLRWLQQFSHLHLSADEAKALLLAAETGAVDNAALRAISDLDTLAASQILGRLHHQRGLLVKGGAGPATYYQLAELPGLPLFPEQGADEPNAGDLGANTSDLRVNTSDLDANTSDLRVNTSDLAPDAGELPEPLLAALATLSPKARKHRLWPLILWLCSIRPHNAEQLARHLNRQVVALKTGHLNPLREQQGLLEYLYPEEEYSAKIPALALLANLGFTYLSPSQALEMRGSKERVVLTPVLRAELAKRRFHSAGVEHRLSEAALNKLVAEIGQPALNEGLQLANQRFSEQLLYGIGVSDFVAGNKVNPTIALIDWTDLDNNSFHFTEELGVGCASGIGQRIPDIVLYVNGLPLAVIEAKRPDASYGKELIKQGISQMLRNQRADEIPQLFAFSQLLLVIDGSSGRYGTIGTTEKFWAAWREEEIGEVAFAELKNRPLDAEQQQAIFAQRPAASLAWYQQWLAGGLLASQQDKLLISLCRPDRLLDMVRFYSYSDSKHGKIVARYQQVFGIRALIQRIQQRDARGARQGGVIWHTTGSGKSITMLLLTKALIFHPELQNCRVLVITDRTDLEAQLSKTFASAGALSARDQQEALSQSGRHLAQQIGKGSARVMFSLIQKFNSAAKLPECHNDSSDFIVLVDEGHRSQGGENHAQMRLALPNAAFVAFTGTPLLQDEKTQNKFGPIVHAYTMQRAVEDGTVTPLLYEERRLELDVNDRAIDSWFERHTQSLSTAQQADLKKKFAKKGELYKALGRLELIAHDISDHFSKHVTDGLKGQVACDSRVSAIRLKAFLDEIGQVSSVLVMSAPDSREDNSDSDEDSKSVVQAWWDKHVGKEDGTAYKQRMIEAFAEDDGPDLLIVIDQLLTGFDEPRNAVLYIDKNLKQHNLIQAIARVNRLHPHKKHGLLIDYRGILGELDITIAQYQDLATRTQGGYSIEDLDGLYSPMSTEYKKLPDLYQRLWAIFAEVKNTQDIEQMLAVLLPRLEERDGVQVDSRQKARDDFYALLSEFAGCLSIALQSQAFFQDKSVSENTRRQYKETVKQLSNLRQRLKQITGDTVDYDEYAVQVRKLMDKHVLGIDVLEAKGAYLVGEMGSHHPENWSDEKARNEKDIIQTRVTREIDQLLDDPYAKKRFSELLRQVIAEADALFDHPLKQYLLFKSFDEQVQQRQLDELPQQVRSNPHVQAYYGAFKLVLAEQQVTTDESWVALAEQTDAIVDQAVREFSINPLNIEASIRQQLLPLYFLALKPLGMGMDSVQALVEQVVQIVRRLARATRKLTIKVQPDGQVEVLAPQTASDEEINRGVTNRARWIWEQLQPIRERLLQVRPRQYVSGETHFYLGKRYPLKVQEAPRAPQQVKLLRGMLCVTLRHNSADKVRELLFGWYKARAREQFNQRLERLIAQTPWVTRKPALRLLTMQTQWGSCSHSGTLTLNPHLVKAPAECIDYVLLHELCHLAEHNHSEAFWRLLDQSMPDWRPVKESLDDMVELYLNDVR</sequence>
<feature type="coiled-coil region" evidence="11">
    <location>
        <begin position="1165"/>
        <end position="1192"/>
    </location>
</feature>
<dbReference type="Gene3D" id="3.90.1570.50">
    <property type="match status" value="1"/>
</dbReference>
<dbReference type="Gene3D" id="3.30.565.60">
    <property type="match status" value="1"/>
</dbReference>
<evidence type="ECO:0000256" key="6">
    <source>
        <dbReference type="ARBA" id="ARBA00022747"/>
    </source>
</evidence>
<proteinExistence type="inferred from homology"/>
<dbReference type="CDD" id="cd07344">
    <property type="entry name" value="M48_yhfN_like"/>
    <property type="match status" value="1"/>
</dbReference>
<protein>
    <recommendedName>
        <fullName evidence="3">type I site-specific deoxyribonuclease</fullName>
        <ecNumber evidence="3">3.1.21.3</ecNumber>
    </recommendedName>
</protein>
<dbReference type="InterPro" id="IPR055180">
    <property type="entry name" value="HsdR_RecA-like_helicase_dom_2"/>
</dbReference>
<dbReference type="Pfam" id="PF01863">
    <property type="entry name" value="YgjP-like"/>
    <property type="match status" value="1"/>
</dbReference>
<reference evidence="13" key="2">
    <citation type="journal article" date="2019" name="IMA Fungus">
        <title>Genome sequencing and comparison of five Tilletia species to identify candidate genes for the detection of regulated species infecting wheat.</title>
        <authorList>
            <person name="Nguyen H.D.T."/>
            <person name="Sultana T."/>
            <person name="Kesanakurti P."/>
            <person name="Hambleton S."/>
        </authorList>
    </citation>
    <scope>NUCLEOTIDE SEQUENCE</scope>
    <source>
        <strain evidence="13">DAOMC 238032</strain>
    </source>
</reference>
<dbReference type="CDD" id="cd22332">
    <property type="entry name" value="HsdR_N"/>
    <property type="match status" value="1"/>
</dbReference>
<accession>A0A8T8SSS1</accession>
<dbReference type="NCBIfam" id="TIGR00348">
    <property type="entry name" value="hsdR"/>
    <property type="match status" value="1"/>
</dbReference>
<organism evidence="13 14">
    <name type="scientific">Tilletia caries</name>
    <name type="common">wheat bunt fungus</name>
    <dbReference type="NCBI Taxonomy" id="13290"/>
    <lineage>
        <taxon>Eukaryota</taxon>
        <taxon>Fungi</taxon>
        <taxon>Dikarya</taxon>
        <taxon>Basidiomycota</taxon>
        <taxon>Ustilaginomycotina</taxon>
        <taxon>Exobasidiomycetes</taxon>
        <taxon>Tilletiales</taxon>
        <taxon>Tilletiaceae</taxon>
        <taxon>Tilletia</taxon>
    </lineage>
</organism>
<dbReference type="Gene3D" id="3.40.50.300">
    <property type="entry name" value="P-loop containing nucleotide triphosphate hydrolases"/>
    <property type="match status" value="2"/>
</dbReference>
<dbReference type="EMBL" id="LWDD02001431">
    <property type="protein sequence ID" value="KAE8248146.1"/>
    <property type="molecule type" value="Genomic_DNA"/>
</dbReference>
<keyword evidence="6" id="KW-0680">Restriction system</keyword>
<dbReference type="InterPro" id="IPR051268">
    <property type="entry name" value="Type-I_R_enzyme_R_subunit"/>
</dbReference>
<dbReference type="GO" id="GO:0009307">
    <property type="term" value="P:DNA restriction-modification system"/>
    <property type="evidence" value="ECO:0007669"/>
    <property type="project" value="UniProtKB-KW"/>
</dbReference>
<keyword evidence="9" id="KW-0067">ATP-binding</keyword>
<dbReference type="Pfam" id="PF22679">
    <property type="entry name" value="T1R_D3-like"/>
    <property type="match status" value="1"/>
</dbReference>
<dbReference type="SUPFAM" id="SSF52540">
    <property type="entry name" value="P-loop containing nucleoside triphosphate hydrolases"/>
    <property type="match status" value="1"/>
</dbReference>
<dbReference type="Pfam" id="PF04313">
    <property type="entry name" value="HSDR_N"/>
    <property type="match status" value="1"/>
</dbReference>
<evidence type="ECO:0000313" key="14">
    <source>
        <dbReference type="Proteomes" id="UP000077671"/>
    </source>
</evidence>
<evidence type="ECO:0000256" key="7">
    <source>
        <dbReference type="ARBA" id="ARBA00022759"/>
    </source>
</evidence>
<keyword evidence="8" id="KW-0378">Hydrolase</keyword>
<dbReference type="GO" id="GO:0003677">
    <property type="term" value="F:DNA binding"/>
    <property type="evidence" value="ECO:0007669"/>
    <property type="project" value="UniProtKB-KW"/>
</dbReference>
<evidence type="ECO:0000313" key="13">
    <source>
        <dbReference type="EMBL" id="KAE8248146.1"/>
    </source>
</evidence>
<dbReference type="EC" id="3.1.21.3" evidence="3"/>
<dbReference type="InterPro" id="IPR004473">
    <property type="entry name" value="Restrct_endonuc_typeI_HsdR"/>
</dbReference>
<dbReference type="InterPro" id="IPR038475">
    <property type="entry name" value="RecG_C_sf"/>
</dbReference>
<dbReference type="CDD" id="cd18800">
    <property type="entry name" value="SF2_C_EcoR124I-like"/>
    <property type="match status" value="1"/>
</dbReference>
<evidence type="ECO:0000256" key="11">
    <source>
        <dbReference type="SAM" id="Coils"/>
    </source>
</evidence>
<dbReference type="InterPro" id="IPR014001">
    <property type="entry name" value="Helicase_ATP-bd"/>
</dbReference>
<reference evidence="13" key="1">
    <citation type="submission" date="2016-04" db="EMBL/GenBank/DDBJ databases">
        <authorList>
            <person name="Nguyen H.D."/>
            <person name="Kesanakurti P."/>
            <person name="Cullis J."/>
            <person name="Levesque C.A."/>
            <person name="Hambleton S."/>
        </authorList>
    </citation>
    <scope>NUCLEOTIDE SEQUENCE</scope>
    <source>
        <strain evidence="13">DAOMC 238032</strain>
    </source>
</reference>
<dbReference type="Gene3D" id="3.30.2010.10">
    <property type="entry name" value="Metalloproteases ('zincins'), catalytic domain"/>
    <property type="match status" value="1"/>
</dbReference>
<evidence type="ECO:0000256" key="2">
    <source>
        <dbReference type="ARBA" id="ARBA00008598"/>
    </source>
</evidence>
<evidence type="ECO:0000256" key="1">
    <source>
        <dbReference type="ARBA" id="ARBA00000851"/>
    </source>
</evidence>
<dbReference type="SMART" id="SM00487">
    <property type="entry name" value="DEXDc"/>
    <property type="match status" value="1"/>
</dbReference>
<dbReference type="Pfam" id="PF18766">
    <property type="entry name" value="SWI2_SNF2"/>
    <property type="match status" value="1"/>
</dbReference>
<keyword evidence="5" id="KW-0547">Nucleotide-binding</keyword>
<evidence type="ECO:0000259" key="12">
    <source>
        <dbReference type="PROSITE" id="PS51192"/>
    </source>
</evidence>
<comment type="catalytic activity">
    <reaction evidence="1">
        <text>Endonucleolytic cleavage of DNA to give random double-stranded fragments with terminal 5'-phosphates, ATP is simultaneously hydrolyzed.</text>
        <dbReference type="EC" id="3.1.21.3"/>
    </reaction>
</comment>
<comment type="similarity">
    <text evidence="2">Belongs to the HsdR family.</text>
</comment>
<evidence type="ECO:0000256" key="4">
    <source>
        <dbReference type="ARBA" id="ARBA00022722"/>
    </source>
</evidence>
<evidence type="ECO:0000256" key="9">
    <source>
        <dbReference type="ARBA" id="ARBA00022840"/>
    </source>
</evidence>
<evidence type="ECO:0000256" key="5">
    <source>
        <dbReference type="ARBA" id="ARBA00022741"/>
    </source>
</evidence>
<dbReference type="GO" id="GO:0009035">
    <property type="term" value="F:type I site-specific deoxyribonuclease activity"/>
    <property type="evidence" value="ECO:0007669"/>
    <property type="project" value="UniProtKB-EC"/>
</dbReference>
<dbReference type="Proteomes" id="UP000077671">
    <property type="component" value="Unassembled WGS sequence"/>
</dbReference>
<dbReference type="InterPro" id="IPR027417">
    <property type="entry name" value="P-loop_NTPase"/>
</dbReference>
<evidence type="ECO:0000256" key="10">
    <source>
        <dbReference type="ARBA" id="ARBA00023125"/>
    </source>
</evidence>
<evidence type="ECO:0000256" key="8">
    <source>
        <dbReference type="ARBA" id="ARBA00022801"/>
    </source>
</evidence>
<name>A0A8T8SSS1_9BASI</name>
<dbReference type="GO" id="GO:0005524">
    <property type="term" value="F:ATP binding"/>
    <property type="evidence" value="ECO:0007669"/>
    <property type="project" value="UniProtKB-KW"/>
</dbReference>
<feature type="domain" description="Helicase ATP-binding" evidence="12">
    <location>
        <begin position="657"/>
        <end position="825"/>
    </location>
</feature>
<dbReference type="InterPro" id="IPR007409">
    <property type="entry name" value="Restrct_endonuc_type1_HsdR_N"/>
</dbReference>
<dbReference type="PANTHER" id="PTHR30195">
    <property type="entry name" value="TYPE I SITE-SPECIFIC DEOXYRIBONUCLEASE PROTEIN SUBUNIT M AND R"/>
    <property type="match status" value="1"/>
</dbReference>
<comment type="caution">
    <text evidence="13">The sequence shown here is derived from an EMBL/GenBank/DDBJ whole genome shotgun (WGS) entry which is preliminary data.</text>
</comment>
<keyword evidence="4" id="KW-0540">Nuclease</keyword>
<keyword evidence="7" id="KW-0255">Endonuclease</keyword>
<dbReference type="Pfam" id="PF13749">
    <property type="entry name" value="HATPase_c_4"/>
    <property type="match status" value="1"/>
</dbReference>